<dbReference type="GO" id="GO:0048731">
    <property type="term" value="P:system development"/>
    <property type="evidence" value="ECO:0007669"/>
    <property type="project" value="UniProtKB-ARBA"/>
</dbReference>
<dbReference type="InterPro" id="IPR036056">
    <property type="entry name" value="Fibrinogen-like_C"/>
</dbReference>
<evidence type="ECO:0000256" key="3">
    <source>
        <dbReference type="ARBA" id="ARBA00022692"/>
    </source>
</evidence>
<evidence type="ECO:0000256" key="11">
    <source>
        <dbReference type="PROSITE-ProRule" id="PRU00076"/>
    </source>
</evidence>
<dbReference type="GO" id="GO:0048513">
    <property type="term" value="P:animal organ development"/>
    <property type="evidence" value="ECO:0007669"/>
    <property type="project" value="UniProtKB-ARBA"/>
</dbReference>
<keyword evidence="3" id="KW-0812">Transmembrane</keyword>
<dbReference type="OrthoDB" id="6059212at2759"/>
<keyword evidence="6" id="KW-0106">Calcium</keyword>
<dbReference type="Gene3D" id="2.60.120.1000">
    <property type="match status" value="2"/>
</dbReference>
<feature type="domain" description="VWFD" evidence="13">
    <location>
        <begin position="783"/>
        <end position="855"/>
    </location>
</feature>
<dbReference type="InterPro" id="IPR001846">
    <property type="entry name" value="VWF_type-D"/>
</dbReference>
<dbReference type="InterPro" id="IPR024731">
    <property type="entry name" value="NELL2-like_EGF"/>
</dbReference>
<evidence type="ECO:0000256" key="7">
    <source>
        <dbReference type="ARBA" id="ARBA00022989"/>
    </source>
</evidence>
<dbReference type="GO" id="GO:0016020">
    <property type="term" value="C:membrane"/>
    <property type="evidence" value="ECO:0007669"/>
    <property type="project" value="UniProtKB-SubCell"/>
</dbReference>
<evidence type="ECO:0000259" key="12">
    <source>
        <dbReference type="PROSITE" id="PS50026"/>
    </source>
</evidence>
<sequence length="855" mass="96414">QALVKYSSYCTQYVYYKCYRNPGTDHIHYETCDGRTYEDMTGLSSESTCGCGLRGSCKGGLSHKCNCDSETNEWLSDSSYIYNKSRLAVCKVCVKKKSYDNANVQQSVNVNVYTLYCSKRYLSHQITCQHHRNSYTTTSGDFFLLSTKFERQVPVYCEMIYNPPTGITVVNPRDPIIEISGNGTDIEIPYFITDIEHVIEIITKSVYCTQELTIFCNSSKLVLNNEFGWYSQKGVVQNYWPAEKDVYRDCQEIRENSMNKNPLDNDVYPIDSDGAGGENLFAATCNFTDTHVAVTEVTHSIIEFTKVTTSTGMNITLNYTSSTVHQIKALVNYSNFCYQDVEYQCQNTPLINNGSDSFGYLVSYDGTKMDRFGVGYSDDVVGCACMVTGTCPEQHTCECDAKSSDWKWDEGVVVDKKYLPLTQAVFRPKTQTNQRAKISISSIKCSSRPIYFPINCVDAYKRGMKTGSIFIQPSDKVDPFFVYCDMEYISKTGVTIIRNEFETTTTITGKTTQVIYYNVTYVQIEALIKTHEYCYQPVKYDCKFTKFMGNGYAHWKGKGGSKKTYFGSTNFKENMCTCGAERRCGGTGNRQTVLNRLCNCDSSDSEWKADAGVISIKDDLPVRQLFASQPSHAETKLTIGKIYCADKQINLNECELGFHDCHVNATCLDTKTGFECLCNEGFLGRGTGKVATGRACPDDNECRLSMCPWSAKCYNLPGTFSCVCYSGFNQTGPTTCEDIDECAEGTHQCDENAKCFNTIGSYFCRCNRNFIGDGKVGDCHKIGICECFGDPHCVSFDQKWLHFQGMCKYTLLRDNCLNLNDTPSFRVEALFWNKDIPDQENSWVKEISVFIDDLV</sequence>
<dbReference type="Gene3D" id="2.10.25.10">
    <property type="entry name" value="Laminin"/>
    <property type="match status" value="3"/>
</dbReference>
<dbReference type="SUPFAM" id="SSF56496">
    <property type="entry name" value="Fibrinogen C-terminal domain-like"/>
    <property type="match status" value="1"/>
</dbReference>
<keyword evidence="4" id="KW-0732">Signal</keyword>
<dbReference type="InterPro" id="IPR049883">
    <property type="entry name" value="NOTCH1_EGF-like"/>
</dbReference>
<keyword evidence="7" id="KW-1133">Transmembrane helix</keyword>
<dbReference type="Pfam" id="PF12947">
    <property type="entry name" value="EGF_3"/>
    <property type="match status" value="1"/>
</dbReference>
<dbReference type="InterPro" id="IPR000152">
    <property type="entry name" value="EGF-type_Asp/Asn_hydroxyl_site"/>
</dbReference>
<evidence type="ECO:0000256" key="8">
    <source>
        <dbReference type="ARBA" id="ARBA00023136"/>
    </source>
</evidence>
<dbReference type="PROSITE" id="PS51233">
    <property type="entry name" value="VWFD"/>
    <property type="match status" value="1"/>
</dbReference>
<accession>A0A0L8GDD6</accession>
<comment type="caution">
    <text evidence="11">Lacks conserved residue(s) required for the propagation of feature annotation.</text>
</comment>
<name>A0A0L8GDD6_OCTBM</name>
<keyword evidence="5" id="KW-0677">Repeat</keyword>
<dbReference type="InterPro" id="IPR018097">
    <property type="entry name" value="EGF_Ca-bd_CS"/>
</dbReference>
<dbReference type="SMART" id="SM00179">
    <property type="entry name" value="EGF_CA"/>
    <property type="match status" value="3"/>
</dbReference>
<evidence type="ECO:0000256" key="4">
    <source>
        <dbReference type="ARBA" id="ARBA00022729"/>
    </source>
</evidence>
<feature type="domain" description="EGF-like" evidence="12">
    <location>
        <begin position="698"/>
        <end position="737"/>
    </location>
</feature>
<gene>
    <name evidence="14" type="ORF">OCBIM_22035331mg</name>
</gene>
<evidence type="ECO:0000259" key="13">
    <source>
        <dbReference type="PROSITE" id="PS51233"/>
    </source>
</evidence>
<keyword evidence="2 11" id="KW-0245">EGF-like domain</keyword>
<dbReference type="GO" id="GO:0005509">
    <property type="term" value="F:calcium ion binding"/>
    <property type="evidence" value="ECO:0007669"/>
    <property type="project" value="InterPro"/>
</dbReference>
<evidence type="ECO:0000256" key="10">
    <source>
        <dbReference type="ARBA" id="ARBA00023180"/>
    </source>
</evidence>
<dbReference type="InterPro" id="IPR001881">
    <property type="entry name" value="EGF-like_Ca-bd_dom"/>
</dbReference>
<dbReference type="SUPFAM" id="SSF57184">
    <property type="entry name" value="Growth factor receptor domain"/>
    <property type="match status" value="1"/>
</dbReference>
<feature type="domain" description="EGF-like" evidence="12">
    <location>
        <begin position="738"/>
        <end position="780"/>
    </location>
</feature>
<dbReference type="Pfam" id="PF07645">
    <property type="entry name" value="EGF_CA"/>
    <property type="match status" value="2"/>
</dbReference>
<evidence type="ECO:0000256" key="2">
    <source>
        <dbReference type="ARBA" id="ARBA00022536"/>
    </source>
</evidence>
<evidence type="ECO:0000256" key="1">
    <source>
        <dbReference type="ARBA" id="ARBA00004479"/>
    </source>
</evidence>
<dbReference type="PANTHER" id="PTHR24050:SF28">
    <property type="entry name" value="UROMODULIN-LIKE"/>
    <property type="match status" value="1"/>
</dbReference>
<keyword evidence="9" id="KW-1015">Disulfide bond</keyword>
<dbReference type="InterPro" id="IPR009030">
    <property type="entry name" value="Growth_fac_rcpt_cys_sf"/>
</dbReference>
<dbReference type="PROSITE" id="PS50026">
    <property type="entry name" value="EGF_3"/>
    <property type="match status" value="3"/>
</dbReference>
<evidence type="ECO:0000256" key="5">
    <source>
        <dbReference type="ARBA" id="ARBA00022737"/>
    </source>
</evidence>
<comment type="subcellular location">
    <subcellularLocation>
        <location evidence="1">Membrane</location>
        <topology evidence="1">Single-pass type I membrane protein</topology>
    </subcellularLocation>
</comment>
<dbReference type="FunFam" id="2.10.25.10:FF:000202">
    <property type="entry name" value="Multiple epidermal growth factor-like domains 8"/>
    <property type="match status" value="1"/>
</dbReference>
<dbReference type="CDD" id="cd00054">
    <property type="entry name" value="EGF_CA"/>
    <property type="match status" value="3"/>
</dbReference>
<dbReference type="EMBL" id="KQ422356">
    <property type="protein sequence ID" value="KOF75031.1"/>
    <property type="molecule type" value="Genomic_DNA"/>
</dbReference>
<feature type="non-terminal residue" evidence="14">
    <location>
        <position position="1"/>
    </location>
</feature>
<dbReference type="PROSITE" id="PS00010">
    <property type="entry name" value="ASX_HYDROXYL"/>
    <property type="match status" value="3"/>
</dbReference>
<reference evidence="14" key="1">
    <citation type="submission" date="2015-07" db="EMBL/GenBank/DDBJ databases">
        <title>MeaNS - Measles Nucleotide Surveillance Program.</title>
        <authorList>
            <person name="Tran T."/>
            <person name="Druce J."/>
        </authorList>
    </citation>
    <scope>NUCLEOTIDE SEQUENCE</scope>
    <source>
        <strain evidence="14">UCB-OBI-ISO-001</strain>
        <tissue evidence="14">Gonad</tissue>
    </source>
</reference>
<dbReference type="PROSITE" id="PS01186">
    <property type="entry name" value="EGF_2"/>
    <property type="match status" value="1"/>
</dbReference>
<dbReference type="InterPro" id="IPR000742">
    <property type="entry name" value="EGF"/>
</dbReference>
<dbReference type="InterPro" id="IPR052235">
    <property type="entry name" value="Nephronectin_domain"/>
</dbReference>
<keyword evidence="8" id="KW-0472">Membrane</keyword>
<evidence type="ECO:0000313" key="14">
    <source>
        <dbReference type="EMBL" id="KOF75031.1"/>
    </source>
</evidence>
<evidence type="ECO:0000256" key="6">
    <source>
        <dbReference type="ARBA" id="ARBA00022837"/>
    </source>
</evidence>
<proteinExistence type="predicted"/>
<dbReference type="Pfam" id="PF00094">
    <property type="entry name" value="VWD"/>
    <property type="match status" value="1"/>
</dbReference>
<protein>
    <recommendedName>
        <fullName evidence="15">EGF-like domain-containing protein</fullName>
    </recommendedName>
</protein>
<keyword evidence="10" id="KW-0325">Glycoprotein</keyword>
<dbReference type="PROSITE" id="PS01187">
    <property type="entry name" value="EGF_CA"/>
    <property type="match status" value="1"/>
</dbReference>
<dbReference type="SMART" id="SM00181">
    <property type="entry name" value="EGF"/>
    <property type="match status" value="3"/>
</dbReference>
<dbReference type="AlphaFoldDB" id="A0A0L8GDD6"/>
<evidence type="ECO:0008006" key="15">
    <source>
        <dbReference type="Google" id="ProtNLM"/>
    </source>
</evidence>
<feature type="domain" description="EGF-like" evidence="12">
    <location>
        <begin position="650"/>
        <end position="688"/>
    </location>
</feature>
<organism evidence="14">
    <name type="scientific">Octopus bimaculoides</name>
    <name type="common">California two-spotted octopus</name>
    <dbReference type="NCBI Taxonomy" id="37653"/>
    <lineage>
        <taxon>Eukaryota</taxon>
        <taxon>Metazoa</taxon>
        <taxon>Spiralia</taxon>
        <taxon>Lophotrochozoa</taxon>
        <taxon>Mollusca</taxon>
        <taxon>Cephalopoda</taxon>
        <taxon>Coleoidea</taxon>
        <taxon>Octopodiformes</taxon>
        <taxon>Octopoda</taxon>
        <taxon>Incirrata</taxon>
        <taxon>Octopodidae</taxon>
        <taxon>Octopus</taxon>
    </lineage>
</organism>
<evidence type="ECO:0000256" key="9">
    <source>
        <dbReference type="ARBA" id="ARBA00023157"/>
    </source>
</evidence>
<dbReference type="PANTHER" id="PTHR24050">
    <property type="entry name" value="PA14 DOMAIN-CONTAINING PROTEIN"/>
    <property type="match status" value="1"/>
</dbReference>